<dbReference type="InterPro" id="IPR020440">
    <property type="entry name" value="IL-17_chr"/>
</dbReference>
<dbReference type="GO" id="GO:0005125">
    <property type="term" value="F:cytokine activity"/>
    <property type="evidence" value="ECO:0007669"/>
    <property type="project" value="UniProtKB-KW"/>
</dbReference>
<dbReference type="PRINTS" id="PR01932">
    <property type="entry name" value="INTRLEUKIN17"/>
</dbReference>
<dbReference type="KEGG" id="bbel:109484733"/>
<organism evidence="7 8">
    <name type="scientific">Branchiostoma belcheri</name>
    <name type="common">Amphioxus</name>
    <dbReference type="NCBI Taxonomy" id="7741"/>
    <lineage>
        <taxon>Eukaryota</taxon>
        <taxon>Metazoa</taxon>
        <taxon>Chordata</taxon>
        <taxon>Cephalochordata</taxon>
        <taxon>Leptocardii</taxon>
        <taxon>Amphioxiformes</taxon>
        <taxon>Branchiostomatidae</taxon>
        <taxon>Branchiostoma</taxon>
    </lineage>
</organism>
<evidence type="ECO:0000256" key="4">
    <source>
        <dbReference type="ARBA" id="ARBA00022525"/>
    </source>
</evidence>
<dbReference type="GeneID" id="109484733"/>
<name>A0A6P5AKP2_BRABE</name>
<feature type="signal peptide" evidence="6">
    <location>
        <begin position="1"/>
        <end position="22"/>
    </location>
</feature>
<evidence type="ECO:0000256" key="1">
    <source>
        <dbReference type="ARBA" id="ARBA00004613"/>
    </source>
</evidence>
<dbReference type="SMR" id="A0A6P5AKP2"/>
<proteinExistence type="inferred from homology"/>
<evidence type="ECO:0000313" key="7">
    <source>
        <dbReference type="Proteomes" id="UP000515135"/>
    </source>
</evidence>
<dbReference type="OrthoDB" id="6038945at2759"/>
<keyword evidence="7" id="KW-1185">Reference proteome</keyword>
<evidence type="ECO:0000256" key="2">
    <source>
        <dbReference type="ARBA" id="ARBA00007236"/>
    </source>
</evidence>
<gene>
    <name evidence="8" type="primary">LOC109484733</name>
</gene>
<dbReference type="Pfam" id="PF06083">
    <property type="entry name" value="IL17"/>
    <property type="match status" value="1"/>
</dbReference>
<sequence length="194" mass="22778">MKIISVLSILALLLLTLHGVPGSEGRHRRGKKKECRDPPRSALRRKLRFFNGYKESPFIRPLQKIRHQVKNATRHRNPCKAYSKSTDVHHRSSSPWNYRIDYDPKRFPDELAVAECLCKGCLIHGFEDFTMQSQPVTTKIQVLHSTGRCDWRGFFSYRFHWEDVPIACTCVRPEPAVNMQDSDVYEDYDEYEYD</sequence>
<evidence type="ECO:0000256" key="3">
    <source>
        <dbReference type="ARBA" id="ARBA00022514"/>
    </source>
</evidence>
<keyword evidence="3" id="KW-0202">Cytokine</keyword>
<keyword evidence="4" id="KW-0964">Secreted</keyword>
<evidence type="ECO:0000256" key="5">
    <source>
        <dbReference type="ARBA" id="ARBA00022729"/>
    </source>
</evidence>
<feature type="chain" id="PRO_5028259378" evidence="6">
    <location>
        <begin position="23"/>
        <end position="194"/>
    </location>
</feature>
<comment type="similarity">
    <text evidence="2">Belongs to the IL-17 family.</text>
</comment>
<protein>
    <submittedName>
        <fullName evidence="8">Interleukin-17D-like</fullName>
    </submittedName>
</protein>
<dbReference type="Proteomes" id="UP000515135">
    <property type="component" value="Unplaced"/>
</dbReference>
<dbReference type="InterPro" id="IPR029034">
    <property type="entry name" value="Cystine-knot_cytokine"/>
</dbReference>
<dbReference type="RefSeq" id="XP_019643652.1">
    <property type="nucleotide sequence ID" value="XM_019788093.1"/>
</dbReference>
<reference evidence="8" key="1">
    <citation type="submission" date="2025-08" db="UniProtKB">
        <authorList>
            <consortium name="RefSeq"/>
        </authorList>
    </citation>
    <scope>IDENTIFICATION</scope>
    <source>
        <tissue evidence="8">Gonad</tissue>
    </source>
</reference>
<dbReference type="SUPFAM" id="SSF57501">
    <property type="entry name" value="Cystine-knot cytokines"/>
    <property type="match status" value="1"/>
</dbReference>
<dbReference type="AlphaFoldDB" id="A0A6P5AKP2"/>
<evidence type="ECO:0000256" key="6">
    <source>
        <dbReference type="SAM" id="SignalP"/>
    </source>
</evidence>
<dbReference type="InterPro" id="IPR010345">
    <property type="entry name" value="IL-17_fam"/>
</dbReference>
<dbReference type="GO" id="GO:0005615">
    <property type="term" value="C:extracellular space"/>
    <property type="evidence" value="ECO:0007669"/>
    <property type="project" value="UniProtKB-KW"/>
</dbReference>
<keyword evidence="5 6" id="KW-0732">Signal</keyword>
<evidence type="ECO:0000313" key="8">
    <source>
        <dbReference type="RefSeq" id="XP_019643652.1"/>
    </source>
</evidence>
<comment type="subcellular location">
    <subcellularLocation>
        <location evidence="1">Secreted</location>
    </subcellularLocation>
</comment>
<accession>A0A6P5AKP2</accession>
<dbReference type="Gene3D" id="2.10.90.10">
    <property type="entry name" value="Cystine-knot cytokines"/>
    <property type="match status" value="1"/>
</dbReference>